<dbReference type="InterPro" id="IPR036890">
    <property type="entry name" value="HATPase_C_sf"/>
</dbReference>
<dbReference type="InterPro" id="IPR004358">
    <property type="entry name" value="Sig_transdc_His_kin-like_C"/>
</dbReference>
<feature type="transmembrane region" description="Helical" evidence="4">
    <location>
        <begin position="251"/>
        <end position="270"/>
    </location>
</feature>
<dbReference type="Pfam" id="PF00512">
    <property type="entry name" value="HisKA"/>
    <property type="match status" value="1"/>
</dbReference>
<keyword evidence="4" id="KW-0472">Membrane</keyword>
<dbReference type="PROSITE" id="PS50109">
    <property type="entry name" value="HIS_KIN"/>
    <property type="match status" value="1"/>
</dbReference>
<feature type="transmembrane region" description="Helical" evidence="4">
    <location>
        <begin position="306"/>
        <end position="329"/>
    </location>
</feature>
<keyword evidence="5" id="KW-0732">Signal</keyword>
<dbReference type="Gene3D" id="1.10.287.130">
    <property type="match status" value="1"/>
</dbReference>
<dbReference type="InterPro" id="IPR036097">
    <property type="entry name" value="HisK_dim/P_sf"/>
</dbReference>
<dbReference type="InterPro" id="IPR011623">
    <property type="entry name" value="7TMR_DISM_rcpt_extracell_dom1"/>
</dbReference>
<evidence type="ECO:0000259" key="6">
    <source>
        <dbReference type="PROSITE" id="PS50109"/>
    </source>
</evidence>
<dbReference type="PANTHER" id="PTHR43547:SF2">
    <property type="entry name" value="HYBRID SIGNAL TRANSDUCTION HISTIDINE KINASE C"/>
    <property type="match status" value="1"/>
</dbReference>
<dbReference type="EMBL" id="CP063982">
    <property type="protein sequence ID" value="UOD50083.1"/>
    <property type="molecule type" value="Genomic_DNA"/>
</dbReference>
<keyword evidence="3" id="KW-0597">Phosphoprotein</keyword>
<keyword evidence="8" id="KW-1185">Reference proteome</keyword>
<dbReference type="InterPro" id="IPR011622">
    <property type="entry name" value="7TMR_DISM_rcpt_extracell_dom2"/>
</dbReference>
<feature type="transmembrane region" description="Helical" evidence="4">
    <location>
        <begin position="282"/>
        <end position="300"/>
    </location>
</feature>
<organism evidence="7 8">
    <name type="scientific">Orrella daihaiensis</name>
    <dbReference type="NCBI Taxonomy" id="2782176"/>
    <lineage>
        <taxon>Bacteria</taxon>
        <taxon>Pseudomonadati</taxon>
        <taxon>Pseudomonadota</taxon>
        <taxon>Betaproteobacteria</taxon>
        <taxon>Burkholderiales</taxon>
        <taxon>Alcaligenaceae</taxon>
        <taxon>Orrella</taxon>
    </lineage>
</organism>
<dbReference type="Gene3D" id="2.60.40.2380">
    <property type="match status" value="1"/>
</dbReference>
<feature type="chain" id="PRO_5046839710" description="histidine kinase" evidence="5">
    <location>
        <begin position="24"/>
        <end position="674"/>
    </location>
</feature>
<feature type="transmembrane region" description="Helical" evidence="4">
    <location>
        <begin position="182"/>
        <end position="204"/>
    </location>
</feature>
<dbReference type="RefSeq" id="WP_243478480.1">
    <property type="nucleotide sequence ID" value="NZ_CP063982.1"/>
</dbReference>
<dbReference type="GO" id="GO:0016301">
    <property type="term" value="F:kinase activity"/>
    <property type="evidence" value="ECO:0007669"/>
    <property type="project" value="UniProtKB-KW"/>
</dbReference>
<keyword evidence="7" id="KW-0418">Kinase</keyword>
<dbReference type="InterPro" id="IPR003594">
    <property type="entry name" value="HATPase_dom"/>
</dbReference>
<evidence type="ECO:0000313" key="7">
    <source>
        <dbReference type="EMBL" id="UOD50083.1"/>
    </source>
</evidence>
<evidence type="ECO:0000313" key="8">
    <source>
        <dbReference type="Proteomes" id="UP000831607"/>
    </source>
</evidence>
<dbReference type="InterPro" id="IPR005467">
    <property type="entry name" value="His_kinase_dom"/>
</dbReference>
<dbReference type="SUPFAM" id="SSF47384">
    <property type="entry name" value="Homodimeric domain of signal transducing histidine kinase"/>
    <property type="match status" value="1"/>
</dbReference>
<dbReference type="Pfam" id="PF07696">
    <property type="entry name" value="7TMR-DISMED2"/>
    <property type="match status" value="1"/>
</dbReference>
<dbReference type="EC" id="2.7.13.3" evidence="2"/>
<dbReference type="Proteomes" id="UP000831607">
    <property type="component" value="Chromosome"/>
</dbReference>
<protein>
    <recommendedName>
        <fullName evidence="2">histidine kinase</fullName>
        <ecNumber evidence="2">2.7.13.3</ecNumber>
    </recommendedName>
</protein>
<dbReference type="PANTHER" id="PTHR43547">
    <property type="entry name" value="TWO-COMPONENT HISTIDINE KINASE"/>
    <property type="match status" value="1"/>
</dbReference>
<dbReference type="InterPro" id="IPR003661">
    <property type="entry name" value="HisK_dim/P_dom"/>
</dbReference>
<dbReference type="Gene3D" id="3.30.565.10">
    <property type="entry name" value="Histidine kinase-like ATPase, C-terminal domain"/>
    <property type="match status" value="1"/>
</dbReference>
<dbReference type="Pfam" id="PF07695">
    <property type="entry name" value="7TMR-DISM_7TM"/>
    <property type="match status" value="1"/>
</dbReference>
<evidence type="ECO:0000256" key="3">
    <source>
        <dbReference type="ARBA" id="ARBA00022553"/>
    </source>
</evidence>
<evidence type="ECO:0000256" key="2">
    <source>
        <dbReference type="ARBA" id="ARBA00012438"/>
    </source>
</evidence>
<keyword evidence="4" id="KW-0812">Transmembrane</keyword>
<feature type="signal peptide" evidence="5">
    <location>
        <begin position="1"/>
        <end position="23"/>
    </location>
</feature>
<dbReference type="Pfam" id="PF02518">
    <property type="entry name" value="HATPase_c"/>
    <property type="match status" value="1"/>
</dbReference>
<sequence length="674" mass="74246">MTNRYLSLLSLIFALLLPVSSTAAIVVVPGTSTINLAHEVSILRDAPTALDIETINTPDWQSRFVKPKVSGTALNLSRDAGVLWLRIELQVSKGVSPDWVLDIPYGNLRDIEWFIPHQEGSGFVSAAKKSLPFSKYRYHAQPITLHPGIVSIYARVVPDGPVTLPLQLQTESAFLVQEGNHLFAQALYFGSLAALLLYALLFAWSVKDATYLIFSAYLLASEFAIFVGNGLGRVFLWPHLTLPELVLQSTAFALAGAFSLWLTSAFLRDVNLSGLLKKSLRWFAWAYLGLALGIAASGMFDFRFTVLDSLFAVFTLISSVVVLTVLWIARAGRRSETYFFAAWMVVWAGALIASTRSMDWVASNLFTLYVMQIATGVAALLFSVALFVRVRQQYQATILAQQQALAARAALIATLQDSERKLEATVVERTAQLQASLDAEKRLREQYVRFGAMISHEFRNPLGVIETQTSLLQRELTAGIDNSGKRIGTVRSAAQRLALLFEKWLQSDRLQNATDKLHTQPIEFDEWFEELVAKCHAYHANHRIDCSLNSPIGVVDADERLLQIAVLNLIDNACKYSPAGTTVSVTATREGSSLRIDVTDQGIGIAKELQAKVFDEYFRIDPDSPVLGVGLGLPFVRKIVTLHGGSVAASDNPAGRGTRFTIVLPINSDLQTHS</sequence>
<evidence type="ECO:0000256" key="4">
    <source>
        <dbReference type="SAM" id="Phobius"/>
    </source>
</evidence>
<proteinExistence type="predicted"/>
<gene>
    <name evidence="7" type="ORF">DHf2319_11675</name>
</gene>
<feature type="transmembrane region" description="Helical" evidence="4">
    <location>
        <begin position="366"/>
        <end position="388"/>
    </location>
</feature>
<accession>A0ABY4AIG3</accession>
<dbReference type="SUPFAM" id="SSF55874">
    <property type="entry name" value="ATPase domain of HSP90 chaperone/DNA topoisomerase II/histidine kinase"/>
    <property type="match status" value="1"/>
</dbReference>
<keyword evidence="7" id="KW-0808">Transferase</keyword>
<keyword evidence="4" id="KW-1133">Transmembrane helix</keyword>
<evidence type="ECO:0000256" key="5">
    <source>
        <dbReference type="SAM" id="SignalP"/>
    </source>
</evidence>
<feature type="transmembrane region" description="Helical" evidence="4">
    <location>
        <begin position="336"/>
        <end position="354"/>
    </location>
</feature>
<dbReference type="CDD" id="cd00082">
    <property type="entry name" value="HisKA"/>
    <property type="match status" value="1"/>
</dbReference>
<dbReference type="SMART" id="SM00388">
    <property type="entry name" value="HisKA"/>
    <property type="match status" value="1"/>
</dbReference>
<evidence type="ECO:0000256" key="1">
    <source>
        <dbReference type="ARBA" id="ARBA00000085"/>
    </source>
</evidence>
<dbReference type="CDD" id="cd00075">
    <property type="entry name" value="HATPase"/>
    <property type="match status" value="1"/>
</dbReference>
<feature type="domain" description="Histidine kinase" evidence="6">
    <location>
        <begin position="453"/>
        <end position="668"/>
    </location>
</feature>
<comment type="catalytic activity">
    <reaction evidence="1">
        <text>ATP + protein L-histidine = ADP + protein N-phospho-L-histidine.</text>
        <dbReference type="EC" id="2.7.13.3"/>
    </reaction>
</comment>
<name>A0ABY4AIG3_9BURK</name>
<feature type="transmembrane region" description="Helical" evidence="4">
    <location>
        <begin position="211"/>
        <end position="231"/>
    </location>
</feature>
<reference evidence="7 8" key="1">
    <citation type="submission" date="2020-11" db="EMBL/GenBank/DDBJ databases">
        <title>Algicoccus daihaiensis sp.nov., isolated from Daihai Lake in Inner Mongolia.</title>
        <authorList>
            <person name="Kai J."/>
        </authorList>
    </citation>
    <scope>NUCLEOTIDE SEQUENCE [LARGE SCALE GENOMIC DNA]</scope>
    <source>
        <strain evidence="8">f23</strain>
    </source>
</reference>
<dbReference type="PRINTS" id="PR00344">
    <property type="entry name" value="BCTRLSENSOR"/>
</dbReference>
<dbReference type="SMART" id="SM00387">
    <property type="entry name" value="HATPase_c"/>
    <property type="match status" value="1"/>
</dbReference>